<keyword evidence="3" id="KW-1185">Reference proteome</keyword>
<dbReference type="PANTHER" id="PTHR34807">
    <property type="entry name" value="OS08G0270800 PROTEIN"/>
    <property type="match status" value="1"/>
</dbReference>
<organism evidence="2 3">
    <name type="scientific">Artemisia annua</name>
    <name type="common">Sweet wormwood</name>
    <dbReference type="NCBI Taxonomy" id="35608"/>
    <lineage>
        <taxon>Eukaryota</taxon>
        <taxon>Viridiplantae</taxon>
        <taxon>Streptophyta</taxon>
        <taxon>Embryophyta</taxon>
        <taxon>Tracheophyta</taxon>
        <taxon>Spermatophyta</taxon>
        <taxon>Magnoliopsida</taxon>
        <taxon>eudicotyledons</taxon>
        <taxon>Gunneridae</taxon>
        <taxon>Pentapetalae</taxon>
        <taxon>asterids</taxon>
        <taxon>campanulids</taxon>
        <taxon>Asterales</taxon>
        <taxon>Asteraceae</taxon>
        <taxon>Asteroideae</taxon>
        <taxon>Anthemideae</taxon>
        <taxon>Artemisiinae</taxon>
        <taxon>Artemisia</taxon>
    </lineage>
</organism>
<evidence type="ECO:0000313" key="3">
    <source>
        <dbReference type="Proteomes" id="UP000245207"/>
    </source>
</evidence>
<gene>
    <name evidence="2" type="ORF">CTI12_AA412170</name>
</gene>
<sequence>MENIWEDVLSSRSISGGIMGWVWLFQDRISVRYAAFVMKMGWSHRLEEEASQERSEPFHDCRNGVEMQHTDVRLDPFRSITGGSNLGGRAGKRKISWQDPGELSLVFALAFVRNQAISVWQYTTVSICNGPNPYQRRNNTMMLQQSGQKVIANQMVKLNGPKASVFLHCSKKVGLFGGQTQKPVIVLNRISHTDVRFDPFRSITGTWFDRLSFGGRAGKRKISWQDPVDFYSISSCQVLNLKAISVWQYTSVSICNGPNPYQRRNNYDAPAGTKLGSGGTMNVEDWGQK</sequence>
<reference evidence="2 3" key="1">
    <citation type="journal article" date="2018" name="Mol. Plant">
        <title>The genome of Artemisia annua provides insight into the evolution of Asteraceae family and artemisinin biosynthesis.</title>
        <authorList>
            <person name="Shen Q."/>
            <person name="Zhang L."/>
            <person name="Liao Z."/>
            <person name="Wang S."/>
            <person name="Yan T."/>
            <person name="Shi P."/>
            <person name="Liu M."/>
            <person name="Fu X."/>
            <person name="Pan Q."/>
            <person name="Wang Y."/>
            <person name="Lv Z."/>
            <person name="Lu X."/>
            <person name="Zhang F."/>
            <person name="Jiang W."/>
            <person name="Ma Y."/>
            <person name="Chen M."/>
            <person name="Hao X."/>
            <person name="Li L."/>
            <person name="Tang Y."/>
            <person name="Lv G."/>
            <person name="Zhou Y."/>
            <person name="Sun X."/>
            <person name="Brodelius P.E."/>
            <person name="Rose J.K.C."/>
            <person name="Tang K."/>
        </authorList>
    </citation>
    <scope>NUCLEOTIDE SEQUENCE [LARGE SCALE GENOMIC DNA]</scope>
    <source>
        <strain evidence="3">cv. Huhao1</strain>
        <tissue evidence="2">Leaf</tissue>
    </source>
</reference>
<dbReference type="EMBL" id="PKPP01006267">
    <property type="protein sequence ID" value="PWA57085.1"/>
    <property type="molecule type" value="Genomic_DNA"/>
</dbReference>
<dbReference type="OrthoDB" id="993453at2759"/>
<feature type="region of interest" description="Disordered" evidence="1">
    <location>
        <begin position="268"/>
        <end position="289"/>
    </location>
</feature>
<dbReference type="PANTHER" id="PTHR34807:SF17">
    <property type="entry name" value="SHUGOSHIN"/>
    <property type="match status" value="1"/>
</dbReference>
<accession>A0A2U1M744</accession>
<dbReference type="Proteomes" id="UP000245207">
    <property type="component" value="Unassembled WGS sequence"/>
</dbReference>
<name>A0A2U1M744_ARTAN</name>
<protein>
    <submittedName>
        <fullName evidence="2">Uncharacterized protein</fullName>
    </submittedName>
</protein>
<dbReference type="AlphaFoldDB" id="A0A2U1M744"/>
<evidence type="ECO:0000256" key="1">
    <source>
        <dbReference type="SAM" id="MobiDB-lite"/>
    </source>
</evidence>
<proteinExistence type="predicted"/>
<comment type="caution">
    <text evidence="2">The sequence shown here is derived from an EMBL/GenBank/DDBJ whole genome shotgun (WGS) entry which is preliminary data.</text>
</comment>
<evidence type="ECO:0000313" key="2">
    <source>
        <dbReference type="EMBL" id="PWA57085.1"/>
    </source>
</evidence>